<evidence type="ECO:0000256" key="1">
    <source>
        <dbReference type="SAM" id="MobiDB-lite"/>
    </source>
</evidence>
<sequence>MVASRYNSLFLHYISKQALKIFNFFNVSVERITLDNLVKQFEDHFIPKTNVAVERHKFFSREQLPNELIQDFVTDLINRSMSCEFEELTTSLVKDILICGANKYTQHIKQKLIQEDQLALDKAINICQFMELSHQRSKQIEVDNSEENENICYVSSQSTDRWSRSQTRNRLDLSQNEDYEDQSQRSISSEHMLGKINEDIQSQSPSRTTKERSQSHRRPYANKGTNSNYKRSRCGQKHM</sequence>
<feature type="compositionally biased region" description="Basic residues" evidence="1">
    <location>
        <begin position="230"/>
        <end position="239"/>
    </location>
</feature>
<accession>A0AAN7PC36</accession>
<feature type="region of interest" description="Disordered" evidence="1">
    <location>
        <begin position="164"/>
        <end position="239"/>
    </location>
</feature>
<dbReference type="Proteomes" id="UP001353858">
    <property type="component" value="Unassembled WGS sequence"/>
</dbReference>
<evidence type="ECO:0000313" key="3">
    <source>
        <dbReference type="Proteomes" id="UP001353858"/>
    </source>
</evidence>
<dbReference type="AlphaFoldDB" id="A0AAN7PC36"/>
<dbReference type="PANTHER" id="PTHR33198">
    <property type="entry name" value="ANK_REP_REGION DOMAIN-CONTAINING PROTEIN-RELATED"/>
    <property type="match status" value="1"/>
</dbReference>
<proteinExistence type="predicted"/>
<name>A0AAN7PC36_9COLE</name>
<reference evidence="3" key="1">
    <citation type="submission" date="2023-01" db="EMBL/GenBank/DDBJ databases">
        <title>Key to firefly adult light organ development and bioluminescence: homeobox transcription factors regulate luciferase expression and transportation to peroxisome.</title>
        <authorList>
            <person name="Fu X."/>
        </authorList>
    </citation>
    <scope>NUCLEOTIDE SEQUENCE [LARGE SCALE GENOMIC DNA]</scope>
</reference>
<feature type="compositionally biased region" description="Polar residues" evidence="1">
    <location>
        <begin position="164"/>
        <end position="174"/>
    </location>
</feature>
<organism evidence="2 3">
    <name type="scientific">Aquatica leii</name>
    <dbReference type="NCBI Taxonomy" id="1421715"/>
    <lineage>
        <taxon>Eukaryota</taxon>
        <taxon>Metazoa</taxon>
        <taxon>Ecdysozoa</taxon>
        <taxon>Arthropoda</taxon>
        <taxon>Hexapoda</taxon>
        <taxon>Insecta</taxon>
        <taxon>Pterygota</taxon>
        <taxon>Neoptera</taxon>
        <taxon>Endopterygota</taxon>
        <taxon>Coleoptera</taxon>
        <taxon>Polyphaga</taxon>
        <taxon>Elateriformia</taxon>
        <taxon>Elateroidea</taxon>
        <taxon>Lampyridae</taxon>
        <taxon>Luciolinae</taxon>
        <taxon>Aquatica</taxon>
    </lineage>
</organism>
<keyword evidence="3" id="KW-1185">Reference proteome</keyword>
<protein>
    <submittedName>
        <fullName evidence="2">Uncharacterized protein</fullName>
    </submittedName>
</protein>
<gene>
    <name evidence="2" type="ORF">RN001_007697</name>
</gene>
<comment type="caution">
    <text evidence="2">The sequence shown here is derived from an EMBL/GenBank/DDBJ whole genome shotgun (WGS) entry which is preliminary data.</text>
</comment>
<evidence type="ECO:0000313" key="2">
    <source>
        <dbReference type="EMBL" id="KAK4879551.1"/>
    </source>
</evidence>
<dbReference type="EMBL" id="JARPUR010000003">
    <property type="protein sequence ID" value="KAK4879551.1"/>
    <property type="molecule type" value="Genomic_DNA"/>
</dbReference>